<dbReference type="EMBL" id="CACRXK020000041">
    <property type="protein sequence ID" value="CAB3977295.1"/>
    <property type="molecule type" value="Genomic_DNA"/>
</dbReference>
<dbReference type="InterPro" id="IPR001012">
    <property type="entry name" value="UBX_dom"/>
</dbReference>
<comment type="function">
    <text evidence="5">May be involved in the reorganization of actin cytoskeleton mediated by RND1, RND2 and RND3. Promotes RHOA activation mediated by GNA12 and GNA13.</text>
</comment>
<gene>
    <name evidence="10" type="ORF">PACLA_8A027516</name>
</gene>
<dbReference type="Pfam" id="PF00789">
    <property type="entry name" value="UBX"/>
    <property type="match status" value="1"/>
</dbReference>
<dbReference type="PANTHER" id="PTHR23333">
    <property type="entry name" value="UBX DOMAIN CONTAINING PROTEIN"/>
    <property type="match status" value="1"/>
</dbReference>
<accession>A0A6S7FDF3</accession>
<keyword evidence="2" id="KW-0963">Cytoplasm</keyword>
<dbReference type="PANTHER" id="PTHR23333:SF4">
    <property type="entry name" value="UBX DOMAIN-CONTAINING PROTEIN 11"/>
    <property type="match status" value="1"/>
</dbReference>
<protein>
    <recommendedName>
        <fullName evidence="7">UBX domain-containing protein 11</fullName>
    </recommendedName>
    <alternativeName>
        <fullName evidence="9">Socius</fullName>
    </alternativeName>
    <alternativeName>
        <fullName evidence="8">UBX domain-containing protein 5</fullName>
    </alternativeName>
</protein>
<evidence type="ECO:0000256" key="9">
    <source>
        <dbReference type="ARBA" id="ARBA00081109"/>
    </source>
</evidence>
<evidence type="ECO:0000256" key="8">
    <source>
        <dbReference type="ARBA" id="ARBA00075811"/>
    </source>
</evidence>
<reference evidence="10" key="1">
    <citation type="submission" date="2020-04" db="EMBL/GenBank/DDBJ databases">
        <authorList>
            <person name="Alioto T."/>
            <person name="Alioto T."/>
            <person name="Gomez Garrido J."/>
        </authorList>
    </citation>
    <scope>NUCLEOTIDE SEQUENCE</scope>
    <source>
        <strain evidence="10">A484AB</strain>
    </source>
</reference>
<dbReference type="GO" id="GO:0043161">
    <property type="term" value="P:proteasome-mediated ubiquitin-dependent protein catabolic process"/>
    <property type="evidence" value="ECO:0007669"/>
    <property type="project" value="TreeGrafter"/>
</dbReference>
<comment type="subcellular location">
    <subcellularLocation>
        <location evidence="1">Cytoplasm</location>
        <location evidence="1">Cytoskeleton</location>
    </subcellularLocation>
</comment>
<comment type="caution">
    <text evidence="10">The sequence shown here is derived from an EMBL/GenBank/DDBJ whole genome shotgun (WGS) entry which is preliminary data.</text>
</comment>
<dbReference type="InterPro" id="IPR012989">
    <property type="entry name" value="SEP_domain"/>
</dbReference>
<dbReference type="CDD" id="cd17077">
    <property type="entry name" value="UBX_UBXN11"/>
    <property type="match status" value="1"/>
</dbReference>
<dbReference type="Gene3D" id="3.30.420.210">
    <property type="entry name" value="SEP domain"/>
    <property type="match status" value="1"/>
</dbReference>
<evidence type="ECO:0000256" key="7">
    <source>
        <dbReference type="ARBA" id="ARBA00073759"/>
    </source>
</evidence>
<dbReference type="Gene3D" id="3.10.20.90">
    <property type="entry name" value="Phosphatidylinositol 3-kinase Catalytic Subunit, Chain A, domain 1"/>
    <property type="match status" value="1"/>
</dbReference>
<dbReference type="Proteomes" id="UP001152795">
    <property type="component" value="Unassembled WGS sequence"/>
</dbReference>
<dbReference type="InterPro" id="IPR029071">
    <property type="entry name" value="Ubiquitin-like_domsf"/>
</dbReference>
<name>A0A6S7FDF3_PARCT</name>
<evidence type="ECO:0000313" key="11">
    <source>
        <dbReference type="Proteomes" id="UP001152795"/>
    </source>
</evidence>
<comment type="subunit">
    <text evidence="6">Interacts with GNA12, GNA13, RND1, RND2 and RND3.</text>
</comment>
<dbReference type="GO" id="GO:0005856">
    <property type="term" value="C:cytoskeleton"/>
    <property type="evidence" value="ECO:0007669"/>
    <property type="project" value="UniProtKB-SubCell"/>
</dbReference>
<keyword evidence="4" id="KW-0206">Cytoskeleton</keyword>
<evidence type="ECO:0000256" key="4">
    <source>
        <dbReference type="ARBA" id="ARBA00023212"/>
    </source>
</evidence>
<evidence type="ECO:0000256" key="2">
    <source>
        <dbReference type="ARBA" id="ARBA00022490"/>
    </source>
</evidence>
<dbReference type="InterPro" id="IPR036241">
    <property type="entry name" value="NSFL1C_SEP_dom_sf"/>
</dbReference>
<dbReference type="GO" id="GO:0043130">
    <property type="term" value="F:ubiquitin binding"/>
    <property type="evidence" value="ECO:0007669"/>
    <property type="project" value="TreeGrafter"/>
</dbReference>
<evidence type="ECO:0000256" key="1">
    <source>
        <dbReference type="ARBA" id="ARBA00004245"/>
    </source>
</evidence>
<dbReference type="InterPro" id="IPR000626">
    <property type="entry name" value="Ubiquitin-like_dom"/>
</dbReference>
<evidence type="ECO:0000256" key="3">
    <source>
        <dbReference type="ARBA" id="ARBA00023054"/>
    </source>
</evidence>
<keyword evidence="11" id="KW-1185">Reference proteome</keyword>
<dbReference type="FunFam" id="3.30.420.210:FF:000003">
    <property type="entry name" value="UBX domain protein 11"/>
    <property type="match status" value="1"/>
</dbReference>
<evidence type="ECO:0000256" key="5">
    <source>
        <dbReference type="ARBA" id="ARBA00059434"/>
    </source>
</evidence>
<dbReference type="PROSITE" id="PS50033">
    <property type="entry name" value="UBX"/>
    <property type="match status" value="1"/>
</dbReference>
<dbReference type="PROSITE" id="PS50053">
    <property type="entry name" value="UBIQUITIN_2"/>
    <property type="match status" value="1"/>
</dbReference>
<keyword evidence="3" id="KW-0175">Coiled coil</keyword>
<evidence type="ECO:0000313" key="10">
    <source>
        <dbReference type="EMBL" id="CAB3977295.1"/>
    </source>
</evidence>
<proteinExistence type="predicted"/>
<dbReference type="SUPFAM" id="SSF102848">
    <property type="entry name" value="NSFL1 (p97 ATPase) cofactor p47, SEP domain"/>
    <property type="match status" value="1"/>
</dbReference>
<sequence>MSSPLESLKKTKKVPLNGAKNPGRFSNVPYRRTANDPADILNNKLRDMKPDKDVDRKNRKHFQAPSDMELLSSMATRLSQTEQQLRVCTREVIEKDKKIKILEEKVVLLEKARGYGAENVKDVETKCRTLQEQVHDMEEFLADYGMIWVGPEPDRDDNWGTELENQQRSGTSTHPFWNPESSVSPESFEVNFNLVVKNIEELNVLSGADRTVIARTKGGATLKAPDAIPLTLYANGISMFSGPFRPYSDSTTQRCIQDIMDGYFPSELQDRYPDGVSIKVIDKREVVFRDRRTELLFPGSGQSLDNNKETVGNEGNKTKIHSLESVKETETKVPVEKFLERLPPSVIKNGKIIDIRSGIENTIKAGSSAGFKESQVTVIDTPVIQEIKTRVQSGGDRPLSVNYNVTTLRIKSEKGDQTYILKLKFTDTIASVRKYINVVRPELHDQYRIKTSFPNMVYDDVTQTLDQAGLVPNATLHILVRT</sequence>
<dbReference type="Pfam" id="PF08059">
    <property type="entry name" value="SEP"/>
    <property type="match status" value="1"/>
</dbReference>
<organism evidence="10 11">
    <name type="scientific">Paramuricea clavata</name>
    <name type="common">Red gorgonian</name>
    <name type="synonym">Violescent sea-whip</name>
    <dbReference type="NCBI Taxonomy" id="317549"/>
    <lineage>
        <taxon>Eukaryota</taxon>
        <taxon>Metazoa</taxon>
        <taxon>Cnidaria</taxon>
        <taxon>Anthozoa</taxon>
        <taxon>Octocorallia</taxon>
        <taxon>Malacalcyonacea</taxon>
        <taxon>Plexauridae</taxon>
        <taxon>Paramuricea</taxon>
    </lineage>
</organism>
<dbReference type="OrthoDB" id="25887at2759"/>
<evidence type="ECO:0000256" key="6">
    <source>
        <dbReference type="ARBA" id="ARBA00062345"/>
    </source>
</evidence>
<dbReference type="SUPFAM" id="SSF54236">
    <property type="entry name" value="Ubiquitin-like"/>
    <property type="match status" value="1"/>
</dbReference>
<dbReference type="AlphaFoldDB" id="A0A6S7FDF3"/>
<dbReference type="PROSITE" id="PS51399">
    <property type="entry name" value="SEP"/>
    <property type="match status" value="1"/>
</dbReference>